<feature type="compositionally biased region" description="Low complexity" evidence="1">
    <location>
        <begin position="140"/>
        <end position="152"/>
    </location>
</feature>
<dbReference type="Proteomes" id="UP001614394">
    <property type="component" value="Unassembled WGS sequence"/>
</dbReference>
<feature type="region of interest" description="Disordered" evidence="1">
    <location>
        <begin position="140"/>
        <end position="185"/>
    </location>
</feature>
<evidence type="ECO:0000313" key="3">
    <source>
        <dbReference type="EMBL" id="MFI9100020.1"/>
    </source>
</evidence>
<proteinExistence type="predicted"/>
<name>A0ABW8C3N5_9ACTN</name>
<evidence type="ECO:0000256" key="1">
    <source>
        <dbReference type="SAM" id="MobiDB-lite"/>
    </source>
</evidence>
<keyword evidence="2" id="KW-0732">Signal</keyword>
<dbReference type="EMBL" id="JBITYG010000001">
    <property type="protein sequence ID" value="MFI9100020.1"/>
    <property type="molecule type" value="Genomic_DNA"/>
</dbReference>
<reference evidence="3 4" key="1">
    <citation type="submission" date="2024-10" db="EMBL/GenBank/DDBJ databases">
        <title>The Natural Products Discovery Center: Release of the First 8490 Sequenced Strains for Exploring Actinobacteria Biosynthetic Diversity.</title>
        <authorList>
            <person name="Kalkreuter E."/>
            <person name="Kautsar S.A."/>
            <person name="Yang D."/>
            <person name="Bader C.D."/>
            <person name="Teijaro C.N."/>
            <person name="Fluegel L."/>
            <person name="Davis C.M."/>
            <person name="Simpson J.R."/>
            <person name="Lauterbach L."/>
            <person name="Steele A.D."/>
            <person name="Gui C."/>
            <person name="Meng S."/>
            <person name="Li G."/>
            <person name="Viehrig K."/>
            <person name="Ye F."/>
            <person name="Su P."/>
            <person name="Kiefer A.F."/>
            <person name="Nichols A."/>
            <person name="Cepeda A.J."/>
            <person name="Yan W."/>
            <person name="Fan B."/>
            <person name="Jiang Y."/>
            <person name="Adhikari A."/>
            <person name="Zheng C.-J."/>
            <person name="Schuster L."/>
            <person name="Cowan T.M."/>
            <person name="Smanski M.J."/>
            <person name="Chevrette M.G."/>
            <person name="De Carvalho L.P.S."/>
            <person name="Shen B."/>
        </authorList>
    </citation>
    <scope>NUCLEOTIDE SEQUENCE [LARGE SCALE GENOMIC DNA]</scope>
    <source>
        <strain evidence="3 4">NPDC053399</strain>
    </source>
</reference>
<evidence type="ECO:0000313" key="4">
    <source>
        <dbReference type="Proteomes" id="UP001614394"/>
    </source>
</evidence>
<feature type="chain" id="PRO_5046363178" description="DUF3558 domain-containing protein" evidence="2">
    <location>
        <begin position="24"/>
        <end position="261"/>
    </location>
</feature>
<feature type="compositionally biased region" description="Pro residues" evidence="1">
    <location>
        <begin position="153"/>
        <end position="173"/>
    </location>
</feature>
<comment type="caution">
    <text evidence="3">The sequence shown here is derived from an EMBL/GenBank/DDBJ whole genome shotgun (WGS) entry which is preliminary data.</text>
</comment>
<evidence type="ECO:0000256" key="2">
    <source>
        <dbReference type="SAM" id="SignalP"/>
    </source>
</evidence>
<organism evidence="3 4">
    <name type="scientific">Streptomyces fildesensis</name>
    <dbReference type="NCBI Taxonomy" id="375757"/>
    <lineage>
        <taxon>Bacteria</taxon>
        <taxon>Bacillati</taxon>
        <taxon>Actinomycetota</taxon>
        <taxon>Actinomycetes</taxon>
        <taxon>Kitasatosporales</taxon>
        <taxon>Streptomycetaceae</taxon>
        <taxon>Streptomyces</taxon>
    </lineage>
</organism>
<dbReference type="RefSeq" id="WP_399644709.1">
    <property type="nucleotide sequence ID" value="NZ_JBITYG010000001.1"/>
</dbReference>
<accession>A0ABW8C3N5</accession>
<protein>
    <recommendedName>
        <fullName evidence="5">DUF3558 domain-containing protein</fullName>
    </recommendedName>
</protein>
<evidence type="ECO:0008006" key="5">
    <source>
        <dbReference type="Google" id="ProtNLM"/>
    </source>
</evidence>
<keyword evidence="4" id="KW-1185">Reference proteome</keyword>
<sequence>MQPSRGLLGIVCAAVLAVSGLSACTADGDTDPAAVDAKSATGDQKVVPAPPGKYRKLPEPCGSLEPDTLKKLVPNAPDYTGDAELTYDTNRRVGCTWTGETSQGNRYLQIDFERVVSYDPGVSDEAQAESDYDAKVLQAGIPTTPATPGAPATTPPVAPPGSPAGLPGQPPTTAPTTAPATSPDLAPRLLADVGDAAFLDDELMTRDSGVHRDITLVFRTANVLVTVSYAQWSADKATAPQSADLQQGAEQVADVLVKMIK</sequence>
<feature type="compositionally biased region" description="Low complexity" evidence="1">
    <location>
        <begin position="174"/>
        <end position="185"/>
    </location>
</feature>
<dbReference type="PROSITE" id="PS51257">
    <property type="entry name" value="PROKAR_LIPOPROTEIN"/>
    <property type="match status" value="1"/>
</dbReference>
<feature type="signal peptide" evidence="2">
    <location>
        <begin position="1"/>
        <end position="23"/>
    </location>
</feature>
<gene>
    <name evidence="3" type="ORF">ACIGXA_05815</name>
</gene>